<name>A0A327SRH9_9SPHI</name>
<reference evidence="2 3" key="1">
    <citation type="submission" date="2018-06" db="EMBL/GenBank/DDBJ databases">
        <title>Genomic Encyclopedia of Archaeal and Bacterial Type Strains, Phase II (KMG-II): from individual species to whole genera.</title>
        <authorList>
            <person name="Goeker M."/>
        </authorList>
    </citation>
    <scope>NUCLEOTIDE SEQUENCE [LARGE SCALE GENOMIC DNA]</scope>
    <source>
        <strain evidence="2 3">DSM 14825</strain>
    </source>
</reference>
<organism evidence="2 3">
    <name type="scientific">Pedobacter cryoconitis</name>
    <dbReference type="NCBI Taxonomy" id="188932"/>
    <lineage>
        <taxon>Bacteria</taxon>
        <taxon>Pseudomonadati</taxon>
        <taxon>Bacteroidota</taxon>
        <taxon>Sphingobacteriia</taxon>
        <taxon>Sphingobacteriales</taxon>
        <taxon>Sphingobacteriaceae</taxon>
        <taxon>Pedobacter</taxon>
    </lineage>
</organism>
<dbReference type="Pfam" id="PF12146">
    <property type="entry name" value="Hydrolase_4"/>
    <property type="match status" value="1"/>
</dbReference>
<evidence type="ECO:0000259" key="1">
    <source>
        <dbReference type="Pfam" id="PF12146"/>
    </source>
</evidence>
<comment type="caution">
    <text evidence="2">The sequence shown here is derived from an EMBL/GenBank/DDBJ whole genome shotgun (WGS) entry which is preliminary data.</text>
</comment>
<dbReference type="InterPro" id="IPR022742">
    <property type="entry name" value="Hydrolase_4"/>
</dbReference>
<dbReference type="GO" id="GO:0004177">
    <property type="term" value="F:aminopeptidase activity"/>
    <property type="evidence" value="ECO:0007669"/>
    <property type="project" value="UniProtKB-KW"/>
</dbReference>
<dbReference type="EMBL" id="QLLR01000009">
    <property type="protein sequence ID" value="RAJ31112.1"/>
    <property type="molecule type" value="Genomic_DNA"/>
</dbReference>
<keyword evidence="2" id="KW-0645">Protease</keyword>
<keyword evidence="2" id="KW-0378">Hydrolase</keyword>
<keyword evidence="2" id="KW-0031">Aminopeptidase</keyword>
<proteinExistence type="predicted"/>
<evidence type="ECO:0000313" key="2">
    <source>
        <dbReference type="EMBL" id="RAJ31112.1"/>
    </source>
</evidence>
<gene>
    <name evidence="2" type="ORF">LY11_02342</name>
</gene>
<dbReference type="SUPFAM" id="SSF53474">
    <property type="entry name" value="alpha/beta-Hydrolases"/>
    <property type="match status" value="1"/>
</dbReference>
<feature type="domain" description="Serine aminopeptidase S33" evidence="1">
    <location>
        <begin position="60"/>
        <end position="174"/>
    </location>
</feature>
<evidence type="ECO:0000313" key="3">
    <source>
        <dbReference type="Proteomes" id="UP000249754"/>
    </source>
</evidence>
<dbReference type="AlphaFoldDB" id="A0A327SRH9"/>
<dbReference type="Proteomes" id="UP000249754">
    <property type="component" value="Unassembled WGS sequence"/>
</dbReference>
<sequence length="255" mass="28706">MGARTLSAQQNQPIEPAAKSLTAVVKLDTLNWVDQSRKRLVPVAIYGPEKPALSKTGKLNQVIILNHGYGQNQWGSFKAYSYLANFLASKGYTVVSIQHELATDDLLPTAGKPIETRWPNWERGVQNILFVIKQLKKTRPDLDYKHLSLIGHSNGGDMVMLFATQHPELVACVISLDNRRMPFPRVSKPRIYSLRSSDQPADEGVLPSSDQQQHFGIELVKLKSTIHNEMDANGKDWQHQEINQLVLDFLIKSQD</sequence>
<accession>A0A327SRH9</accession>
<dbReference type="Gene3D" id="3.40.50.1820">
    <property type="entry name" value="alpha/beta hydrolase"/>
    <property type="match status" value="1"/>
</dbReference>
<dbReference type="InterPro" id="IPR029058">
    <property type="entry name" value="AB_hydrolase_fold"/>
</dbReference>
<protein>
    <submittedName>
        <fullName evidence="2">Serine aminopeptidase S33 family</fullName>
    </submittedName>
</protein>